<accession>A0A834SU30</accession>
<evidence type="ECO:0000313" key="2">
    <source>
        <dbReference type="EMBL" id="KAF7810533.1"/>
    </source>
</evidence>
<keyword evidence="3" id="KW-1185">Reference proteome</keyword>
<feature type="compositionally biased region" description="Basic and acidic residues" evidence="1">
    <location>
        <begin position="263"/>
        <end position="279"/>
    </location>
</feature>
<feature type="region of interest" description="Disordered" evidence="1">
    <location>
        <begin position="252"/>
        <end position="279"/>
    </location>
</feature>
<evidence type="ECO:0000313" key="3">
    <source>
        <dbReference type="Proteomes" id="UP000634136"/>
    </source>
</evidence>
<sequence length="279" mass="31673">MDPTIHQQSETKEDTLHAYSLPKEAMDTRPHFVQGQQGDNNENQQVELLNTNQPDALDPDWINLVETFCPVTTQVRHPLSGIRINETSDRVANQANELKWVEYEQGEFGLATSWPTDDSHSTEASSNAKQKEPMVDEIQKKNGNQFQLTQGEEDALPGTQNREAIIYITQNDLQAIMNQTFSTAPNSHQYEEGDTIDEQNYIYLSLEDNDGVFQKRKACSLQVAKELVMKKAKRALVEISINLSTQYFGKAYSKKRKPPPIAKEGRNQESPPKKPKESH</sequence>
<organism evidence="2 3">
    <name type="scientific">Senna tora</name>
    <dbReference type="NCBI Taxonomy" id="362788"/>
    <lineage>
        <taxon>Eukaryota</taxon>
        <taxon>Viridiplantae</taxon>
        <taxon>Streptophyta</taxon>
        <taxon>Embryophyta</taxon>
        <taxon>Tracheophyta</taxon>
        <taxon>Spermatophyta</taxon>
        <taxon>Magnoliopsida</taxon>
        <taxon>eudicotyledons</taxon>
        <taxon>Gunneridae</taxon>
        <taxon>Pentapetalae</taxon>
        <taxon>rosids</taxon>
        <taxon>fabids</taxon>
        <taxon>Fabales</taxon>
        <taxon>Fabaceae</taxon>
        <taxon>Caesalpinioideae</taxon>
        <taxon>Cassia clade</taxon>
        <taxon>Senna</taxon>
    </lineage>
</organism>
<dbReference type="Proteomes" id="UP000634136">
    <property type="component" value="Unassembled WGS sequence"/>
</dbReference>
<dbReference type="AlphaFoldDB" id="A0A834SU30"/>
<evidence type="ECO:0000256" key="1">
    <source>
        <dbReference type="SAM" id="MobiDB-lite"/>
    </source>
</evidence>
<comment type="caution">
    <text evidence="2">The sequence shown here is derived from an EMBL/GenBank/DDBJ whole genome shotgun (WGS) entry which is preliminary data.</text>
</comment>
<reference evidence="2" key="1">
    <citation type="submission" date="2020-09" db="EMBL/GenBank/DDBJ databases">
        <title>Genome-Enabled Discovery of Anthraquinone Biosynthesis in Senna tora.</title>
        <authorList>
            <person name="Kang S.-H."/>
            <person name="Pandey R.P."/>
            <person name="Lee C.-M."/>
            <person name="Sim J.-S."/>
            <person name="Jeong J.-T."/>
            <person name="Choi B.-S."/>
            <person name="Jung M."/>
            <person name="Ginzburg D."/>
            <person name="Zhao K."/>
            <person name="Won S.Y."/>
            <person name="Oh T.-J."/>
            <person name="Yu Y."/>
            <person name="Kim N.-H."/>
            <person name="Lee O.R."/>
            <person name="Lee T.-H."/>
            <person name="Bashyal P."/>
            <person name="Kim T.-S."/>
            <person name="Lee W.-H."/>
            <person name="Kawkins C."/>
            <person name="Kim C.-K."/>
            <person name="Kim J.S."/>
            <person name="Ahn B.O."/>
            <person name="Rhee S.Y."/>
            <person name="Sohng J.K."/>
        </authorList>
    </citation>
    <scope>NUCLEOTIDE SEQUENCE</scope>
    <source>
        <tissue evidence="2">Leaf</tissue>
    </source>
</reference>
<protein>
    <submittedName>
        <fullName evidence="2">Uncharacterized protein</fullName>
    </submittedName>
</protein>
<dbReference type="EMBL" id="JAAIUW010000011">
    <property type="protein sequence ID" value="KAF7810533.1"/>
    <property type="molecule type" value="Genomic_DNA"/>
</dbReference>
<feature type="region of interest" description="Disordered" evidence="1">
    <location>
        <begin position="112"/>
        <end position="133"/>
    </location>
</feature>
<feature type="region of interest" description="Disordered" evidence="1">
    <location>
        <begin position="1"/>
        <end position="38"/>
    </location>
</feature>
<gene>
    <name evidence="2" type="ORF">G2W53_037276</name>
</gene>
<name>A0A834SU30_9FABA</name>
<proteinExistence type="predicted"/>